<keyword evidence="6" id="KW-1185">Reference proteome</keyword>
<dbReference type="InterPro" id="IPR051616">
    <property type="entry name" value="Cul2-RING_E3_ligase_SR"/>
</dbReference>
<dbReference type="Gramene" id="HORVU.MOREX.r3.7HG0751090.1">
    <property type="protein sequence ID" value="HORVU.MOREX.r3.7HG0751090.1"/>
    <property type="gene ID" value="HORVU.MOREX.r3.7HG0751090"/>
</dbReference>
<feature type="region of interest" description="Disordered" evidence="3">
    <location>
        <begin position="1"/>
        <end position="21"/>
    </location>
</feature>
<feature type="repeat" description="ANK" evidence="1">
    <location>
        <begin position="137"/>
        <end position="169"/>
    </location>
</feature>
<dbReference type="PANTHER" id="PTHR46224:SF34">
    <property type="entry name" value="OS01G0171100 PROTEIN"/>
    <property type="match status" value="1"/>
</dbReference>
<dbReference type="PROSITE" id="PS50297">
    <property type="entry name" value="ANK_REP_REGION"/>
    <property type="match status" value="3"/>
</dbReference>
<dbReference type="PROSITE" id="PS50088">
    <property type="entry name" value="ANK_REPEAT"/>
    <property type="match status" value="5"/>
</dbReference>
<evidence type="ECO:0000256" key="3">
    <source>
        <dbReference type="SAM" id="MobiDB-lite"/>
    </source>
</evidence>
<dbReference type="Pfam" id="PF12796">
    <property type="entry name" value="Ank_2"/>
    <property type="match status" value="2"/>
</dbReference>
<dbReference type="SMR" id="A0A8I7BK79"/>
<feature type="domain" description="Serine/threonine-protein kinase BSK1-like TPR repeats" evidence="4">
    <location>
        <begin position="327"/>
        <end position="404"/>
    </location>
</feature>
<dbReference type="Gene3D" id="1.25.40.10">
    <property type="entry name" value="Tetratricopeptide repeat domain"/>
    <property type="match status" value="1"/>
</dbReference>
<feature type="repeat" description="ANK" evidence="1">
    <location>
        <begin position="169"/>
        <end position="197"/>
    </location>
</feature>
<reference evidence="5" key="2">
    <citation type="submission" date="2020-10" db="EMBL/GenBank/DDBJ databases">
        <authorList>
            <person name="Scholz U."/>
            <person name="Mascher M."/>
            <person name="Fiebig A."/>
        </authorList>
    </citation>
    <scope>NUCLEOTIDE SEQUENCE [LARGE SCALE GENOMIC DNA]</scope>
    <source>
        <strain evidence="5">cv. Morex</strain>
    </source>
</reference>
<feature type="repeat" description="ANK" evidence="1">
    <location>
        <begin position="237"/>
        <end position="270"/>
    </location>
</feature>
<evidence type="ECO:0000256" key="1">
    <source>
        <dbReference type="PROSITE-ProRule" id="PRU00023"/>
    </source>
</evidence>
<evidence type="ECO:0000313" key="5">
    <source>
        <dbReference type="EnsemblPlants" id="HORVU.MOREX.r3.7HG0751090.1"/>
    </source>
</evidence>
<dbReference type="Proteomes" id="UP000011116">
    <property type="component" value="Chromosome 7H"/>
</dbReference>
<reference evidence="5" key="3">
    <citation type="submission" date="2022-01" db="UniProtKB">
        <authorList>
            <consortium name="EnsemblPlants"/>
        </authorList>
    </citation>
    <scope>IDENTIFICATION</scope>
    <source>
        <strain evidence="5">subsp. vulgare</strain>
    </source>
</reference>
<feature type="repeat" description="ANK" evidence="1">
    <location>
        <begin position="202"/>
        <end position="234"/>
    </location>
</feature>
<dbReference type="SMART" id="SM00028">
    <property type="entry name" value="TPR"/>
    <property type="match status" value="3"/>
</dbReference>
<accession>A0A8I7BK79</accession>
<dbReference type="PANTHER" id="PTHR46224">
    <property type="entry name" value="ANKYRIN REPEAT FAMILY PROTEIN"/>
    <property type="match status" value="1"/>
</dbReference>
<keyword evidence="1" id="KW-0040">ANK repeat</keyword>
<dbReference type="InterPro" id="IPR058209">
    <property type="entry name" value="TPR_BSK1_C"/>
</dbReference>
<dbReference type="AlphaFoldDB" id="A0A8I7BK79"/>
<evidence type="ECO:0000256" key="2">
    <source>
        <dbReference type="PROSITE-ProRule" id="PRU00339"/>
    </source>
</evidence>
<reference evidence="6" key="1">
    <citation type="journal article" date="2012" name="Nature">
        <title>A physical, genetic and functional sequence assembly of the barley genome.</title>
        <authorList>
            <consortium name="The International Barley Genome Sequencing Consortium"/>
            <person name="Mayer K.F."/>
            <person name="Waugh R."/>
            <person name="Brown J.W."/>
            <person name="Schulman A."/>
            <person name="Langridge P."/>
            <person name="Platzer M."/>
            <person name="Fincher G.B."/>
            <person name="Muehlbauer G.J."/>
            <person name="Sato K."/>
            <person name="Close T.J."/>
            <person name="Wise R.P."/>
            <person name="Stein N."/>
        </authorList>
    </citation>
    <scope>NUCLEOTIDE SEQUENCE [LARGE SCALE GENOMIC DNA]</scope>
    <source>
        <strain evidence="6">cv. Morex</strain>
    </source>
</reference>
<dbReference type="SMART" id="SM00248">
    <property type="entry name" value="ANK"/>
    <property type="match status" value="6"/>
</dbReference>
<dbReference type="PRINTS" id="PR01415">
    <property type="entry name" value="ANKYRIN"/>
</dbReference>
<sequence>MNTAACSPSSSAPPPPLAGVDVAEDDALEDEETRRWGNRLLEAACDGDLDLVARVVEALGMAAAAVRSGSGHGALHEAAANGRTLVCRYLVQDLGFPVDPLSDTGETPLLLAATLGHTATAACLLERGASPHTPDHDGETPLHWAAYNGDLLLAQLLLDRGADVGAATPRGTALHIAATQAHPNLVAFLLRHGADPNKLVCRVFTPLVSSILGGSLECMKLLIQAGANVNADGSLGTTTTPLLVACSRRGNIRLVECLLEAGADPNITDELGRLPIEIAAVHAERKVVRALFPVTQRPPTLLGWSVASILRRVKSASYRERMIKLECKRKDELKLEGNKAFEIKDYDTAILLYSMALKLDDMDATLYSNRSVSWLHLGDGDEALSDAQACTRVWPDWEKGYYRQGMAFRLLEDYVGACAAFRKALELDPGNPIIVDALRDVSQRSERVPSMPC</sequence>
<dbReference type="PROSITE" id="PS50005">
    <property type="entry name" value="TPR"/>
    <property type="match status" value="1"/>
</dbReference>
<dbReference type="SUPFAM" id="SSF48403">
    <property type="entry name" value="Ankyrin repeat"/>
    <property type="match status" value="1"/>
</dbReference>
<dbReference type="SUPFAM" id="SSF48452">
    <property type="entry name" value="TPR-like"/>
    <property type="match status" value="1"/>
</dbReference>
<evidence type="ECO:0000313" key="6">
    <source>
        <dbReference type="Proteomes" id="UP000011116"/>
    </source>
</evidence>
<evidence type="ECO:0000259" key="4">
    <source>
        <dbReference type="Pfam" id="PF25575"/>
    </source>
</evidence>
<organism evidence="5 6">
    <name type="scientific">Hordeum vulgare subsp. vulgare</name>
    <name type="common">Domesticated barley</name>
    <dbReference type="NCBI Taxonomy" id="112509"/>
    <lineage>
        <taxon>Eukaryota</taxon>
        <taxon>Viridiplantae</taxon>
        <taxon>Streptophyta</taxon>
        <taxon>Embryophyta</taxon>
        <taxon>Tracheophyta</taxon>
        <taxon>Spermatophyta</taxon>
        <taxon>Magnoliopsida</taxon>
        <taxon>Liliopsida</taxon>
        <taxon>Poales</taxon>
        <taxon>Poaceae</taxon>
        <taxon>BOP clade</taxon>
        <taxon>Pooideae</taxon>
        <taxon>Triticodae</taxon>
        <taxon>Triticeae</taxon>
        <taxon>Hordeinae</taxon>
        <taxon>Hordeum</taxon>
    </lineage>
</organism>
<feature type="compositionally biased region" description="Low complexity" evidence="3">
    <location>
        <begin position="1"/>
        <end position="10"/>
    </location>
</feature>
<dbReference type="InterPro" id="IPR011990">
    <property type="entry name" value="TPR-like_helical_dom_sf"/>
</dbReference>
<name>A0A8I7BK79_HORVV</name>
<protein>
    <recommendedName>
        <fullName evidence="4">Serine/threonine-protein kinase BSK1-like TPR repeats domain-containing protein</fullName>
    </recommendedName>
</protein>
<dbReference type="Gramene" id="HORVU.MOREX.r2.7HG0623000.1">
    <property type="protein sequence ID" value="HORVU.MOREX.r2.7HG0623000.1"/>
    <property type="gene ID" value="HORVU.MOREX.r2.7HG0623000"/>
</dbReference>
<dbReference type="Pfam" id="PF25575">
    <property type="entry name" value="TPR_BSK1_C"/>
    <property type="match status" value="1"/>
</dbReference>
<dbReference type="Pfam" id="PF00023">
    <property type="entry name" value="Ank"/>
    <property type="match status" value="1"/>
</dbReference>
<feature type="repeat" description="ANK" evidence="1">
    <location>
        <begin position="104"/>
        <end position="136"/>
    </location>
</feature>
<keyword evidence="2" id="KW-0802">TPR repeat</keyword>
<dbReference type="InterPro" id="IPR002110">
    <property type="entry name" value="Ankyrin_rpt"/>
</dbReference>
<dbReference type="Gene3D" id="1.25.40.20">
    <property type="entry name" value="Ankyrin repeat-containing domain"/>
    <property type="match status" value="3"/>
</dbReference>
<dbReference type="InterPro" id="IPR019734">
    <property type="entry name" value="TPR_rpt"/>
</dbReference>
<proteinExistence type="predicted"/>
<dbReference type="InterPro" id="IPR036770">
    <property type="entry name" value="Ankyrin_rpt-contain_sf"/>
</dbReference>
<feature type="repeat" description="TPR" evidence="2">
    <location>
        <begin position="398"/>
        <end position="431"/>
    </location>
</feature>
<dbReference type="EnsemblPlants" id="HORVU.MOREX.r3.7HG0751090.1">
    <property type="protein sequence ID" value="HORVU.MOREX.r3.7HG0751090.1"/>
    <property type="gene ID" value="HORVU.MOREX.r3.7HG0751090"/>
</dbReference>